<dbReference type="InParanoid" id="A0A7R8UKA6"/>
<feature type="domain" description="Reverse transcriptase" evidence="2">
    <location>
        <begin position="444"/>
        <end position="718"/>
    </location>
</feature>
<dbReference type="OrthoDB" id="8056906at2759"/>
<dbReference type="GO" id="GO:0044547">
    <property type="term" value="F:DNA topoisomerase binding"/>
    <property type="evidence" value="ECO:0007669"/>
    <property type="project" value="TreeGrafter"/>
</dbReference>
<dbReference type="InterPro" id="IPR036388">
    <property type="entry name" value="WH-like_DNA-bd_sf"/>
</dbReference>
<evidence type="ECO:0000256" key="1">
    <source>
        <dbReference type="SAM" id="MobiDB-lite"/>
    </source>
</evidence>
<dbReference type="GO" id="GO:0000793">
    <property type="term" value="C:condensed chromosome"/>
    <property type="evidence" value="ECO:0007669"/>
    <property type="project" value="TreeGrafter"/>
</dbReference>
<dbReference type="GO" id="GO:0005634">
    <property type="term" value="C:nucleus"/>
    <property type="evidence" value="ECO:0007669"/>
    <property type="project" value="TreeGrafter"/>
</dbReference>
<gene>
    <name evidence="3" type="ORF">HERILL_LOCUS5473</name>
</gene>
<dbReference type="GO" id="GO:0015074">
    <property type="term" value="P:DNA integration"/>
    <property type="evidence" value="ECO:0007669"/>
    <property type="project" value="TreeGrafter"/>
</dbReference>
<dbReference type="Proteomes" id="UP000594454">
    <property type="component" value="Chromosome 2"/>
</dbReference>
<dbReference type="InterPro" id="IPR036691">
    <property type="entry name" value="Endo/exonu/phosph_ase_sf"/>
</dbReference>
<dbReference type="Pfam" id="PF14529">
    <property type="entry name" value="Exo_endo_phos_2"/>
    <property type="match status" value="1"/>
</dbReference>
<dbReference type="Gene3D" id="3.60.10.10">
    <property type="entry name" value="Endonuclease/exonuclease/phosphatase"/>
    <property type="match status" value="1"/>
</dbReference>
<dbReference type="GO" id="GO:0003690">
    <property type="term" value="F:double-stranded DNA binding"/>
    <property type="evidence" value="ECO:0007669"/>
    <property type="project" value="TreeGrafter"/>
</dbReference>
<dbReference type="EMBL" id="LR899010">
    <property type="protein sequence ID" value="CAD7082438.1"/>
    <property type="molecule type" value="Genomic_DNA"/>
</dbReference>
<dbReference type="InterPro" id="IPR052709">
    <property type="entry name" value="Transposase-MT_Hybrid"/>
</dbReference>
<dbReference type="InterPro" id="IPR001888">
    <property type="entry name" value="Transposase_1"/>
</dbReference>
<dbReference type="Pfam" id="PF01359">
    <property type="entry name" value="Transposase_1"/>
    <property type="match status" value="1"/>
</dbReference>
<dbReference type="GO" id="GO:0031297">
    <property type="term" value="P:replication fork processing"/>
    <property type="evidence" value="ECO:0007669"/>
    <property type="project" value="TreeGrafter"/>
</dbReference>
<dbReference type="PANTHER" id="PTHR46060:SF2">
    <property type="entry name" value="HISTONE-LYSINE N-METHYLTRANSFERASE SETMAR"/>
    <property type="match status" value="1"/>
</dbReference>
<dbReference type="GO" id="GO:0003697">
    <property type="term" value="F:single-stranded DNA binding"/>
    <property type="evidence" value="ECO:0007669"/>
    <property type="project" value="TreeGrafter"/>
</dbReference>
<dbReference type="PANTHER" id="PTHR46060">
    <property type="entry name" value="MARINER MOS1 TRANSPOSASE-LIKE PROTEIN"/>
    <property type="match status" value="1"/>
</dbReference>
<evidence type="ECO:0000313" key="3">
    <source>
        <dbReference type="EMBL" id="CAD7082438.1"/>
    </source>
</evidence>
<accession>A0A7R8UKA6</accession>
<dbReference type="GO" id="GO:0046975">
    <property type="term" value="F:histone H3K36 methyltransferase activity"/>
    <property type="evidence" value="ECO:0007669"/>
    <property type="project" value="TreeGrafter"/>
</dbReference>
<reference evidence="3 4" key="1">
    <citation type="submission" date="2020-11" db="EMBL/GenBank/DDBJ databases">
        <authorList>
            <person name="Wallbank WR R."/>
            <person name="Pardo Diaz C."/>
            <person name="Kozak K."/>
            <person name="Martin S."/>
            <person name="Jiggins C."/>
            <person name="Moest M."/>
            <person name="Warren A I."/>
            <person name="Generalovic N T."/>
            <person name="Byers J.R.P. K."/>
            <person name="Montejo-Kovacevich G."/>
            <person name="Yen C E."/>
        </authorList>
    </citation>
    <scope>NUCLEOTIDE SEQUENCE [LARGE SCALE GENOMIC DNA]</scope>
</reference>
<dbReference type="SUPFAM" id="SSF56219">
    <property type="entry name" value="DNase I-like"/>
    <property type="match status" value="1"/>
</dbReference>
<dbReference type="InterPro" id="IPR005135">
    <property type="entry name" value="Endo/exonuclease/phosphatase"/>
</dbReference>
<dbReference type="Pfam" id="PF00078">
    <property type="entry name" value="RVT_1"/>
    <property type="match status" value="1"/>
</dbReference>
<dbReference type="CDD" id="cd09077">
    <property type="entry name" value="R1-I-EN"/>
    <property type="match status" value="1"/>
</dbReference>
<dbReference type="GO" id="GO:0006303">
    <property type="term" value="P:double-strand break repair via nonhomologous end joining"/>
    <property type="evidence" value="ECO:0007669"/>
    <property type="project" value="TreeGrafter"/>
</dbReference>
<dbReference type="GO" id="GO:0044774">
    <property type="term" value="P:mitotic DNA integrity checkpoint signaling"/>
    <property type="evidence" value="ECO:0007669"/>
    <property type="project" value="TreeGrafter"/>
</dbReference>
<organism evidence="3 4">
    <name type="scientific">Hermetia illucens</name>
    <name type="common">Black soldier fly</name>
    <dbReference type="NCBI Taxonomy" id="343691"/>
    <lineage>
        <taxon>Eukaryota</taxon>
        <taxon>Metazoa</taxon>
        <taxon>Ecdysozoa</taxon>
        <taxon>Arthropoda</taxon>
        <taxon>Hexapoda</taxon>
        <taxon>Insecta</taxon>
        <taxon>Pterygota</taxon>
        <taxon>Neoptera</taxon>
        <taxon>Endopterygota</taxon>
        <taxon>Diptera</taxon>
        <taxon>Brachycera</taxon>
        <taxon>Stratiomyomorpha</taxon>
        <taxon>Stratiomyidae</taxon>
        <taxon>Hermetiinae</taxon>
        <taxon>Hermetia</taxon>
    </lineage>
</organism>
<dbReference type="InterPro" id="IPR000477">
    <property type="entry name" value="RT_dom"/>
</dbReference>
<dbReference type="CDD" id="cd01650">
    <property type="entry name" value="RT_nLTR_like"/>
    <property type="match status" value="1"/>
</dbReference>
<name>A0A7R8UKA6_HERIL</name>
<keyword evidence="4" id="KW-1185">Reference proteome</keyword>
<dbReference type="GO" id="GO:0000729">
    <property type="term" value="P:DNA double-strand break processing"/>
    <property type="evidence" value="ECO:0007669"/>
    <property type="project" value="TreeGrafter"/>
</dbReference>
<dbReference type="SUPFAM" id="SSF56672">
    <property type="entry name" value="DNA/RNA polymerases"/>
    <property type="match status" value="1"/>
</dbReference>
<dbReference type="GO" id="GO:0071897">
    <property type="term" value="P:DNA biosynthetic process"/>
    <property type="evidence" value="ECO:0007669"/>
    <property type="project" value="UniProtKB-ARBA"/>
</dbReference>
<evidence type="ECO:0000313" key="4">
    <source>
        <dbReference type="Proteomes" id="UP000594454"/>
    </source>
</evidence>
<dbReference type="GO" id="GO:0000014">
    <property type="term" value="F:single-stranded DNA endodeoxyribonuclease activity"/>
    <property type="evidence" value="ECO:0007669"/>
    <property type="project" value="TreeGrafter"/>
</dbReference>
<dbReference type="GO" id="GO:0042800">
    <property type="term" value="F:histone H3K4 methyltransferase activity"/>
    <property type="evidence" value="ECO:0007669"/>
    <property type="project" value="TreeGrafter"/>
</dbReference>
<dbReference type="Gene3D" id="3.30.420.10">
    <property type="entry name" value="Ribonuclease H-like superfamily/Ribonuclease H"/>
    <property type="match status" value="1"/>
</dbReference>
<sequence length="1289" mass="146547">MRFIQINLNHCRVAQDLLEQATFESEMEIAIISEPYRHRHGGIWVKDSTGGAAIWACGRQAIQCTASQAGSGFVWAKISGVYVYSCYAPPSLTLSEFEQMLDNLVLDARGRSPKVIAGDSNAWALEWGSRESNARGRSLLEAFAQMDIVLANEGAVNTFQKGESGSVVDLTFVSPSLARGMSWCVSERYTHSDHQAIFFETCVEPQAKELSCPKPRKISGWSAKSLDEETFIEVWLDQPDKAGTSTERAVHLAQCIAKACDASMPRRCSFPSRRPNYWWNDELTGLRSACHRARRVAQRAVGRVEQGQKERAYKAARKILKLAIQRSKRECFKELCSEANINPWGNAYRIVMGRFRGRSSPQITCPTLLLKIIQGLFPQQEESTDTFQPPLNVAAIPPVTRDELLDICGRIGDNKAPGLDGVPNKALKLAVKSRPDMFAELFEACMSEGIFPMAWKRQKLVLLPKPGKPPGEPSSYRPICLLDTVGKMLERVIYNRLLPVVESQGGLSDRQYGFRKARSTIDAIKLVTGLAEDAIHGKGSTSKYCVVVTLDVKNAFNSANWNLIRKSLAKIGIPAYLAAIVDSYLTERRLWYDTDDGPQEYVVSAGVPQGSVLGPLLWNIMYNDVFNLPLPGEATVVGYADDIALVVVAKHLEDAELYSSEAIGAVKSWLKSSGLILAEEKTEAVLITKRRKRDYACIRIGNHIVTSKPTIKYLGVVIDRKLSYKQHVRYVCDKSSTASMAPARMMPNIGGLRHTSRLLIARVVTSIMLYATPVWREALWMSGNATKLSSVYRRTTLRVCSAFRTVSDDAAFVNSGMMPIDILADEMANIYNAKPTSSSSRTRKTERERSINRWQERWERSGKGRWTHRLIPAIKESLERRHGEINYNLTQFLTGHGGYLQYLHRFKLETSPDCPNCNGVPEDPEHVFFHCPRFLEERRNLEETLGEVLVPENLVPKMLAHQENWDAVNSMITSMQNKLRKAEERRKTRSRAPRIEESGNFDLENEERAGRPTIFEDEELEALLDQDPSQTEEELGKTLGVTQQAISNRLKATGIIRKVGNWVPYELKPRDVERRFFMCEHLLQRQERKGFLHRIVTGDEKWIHYDNPKRRATWGYPGHASSSTAKANIHGEKIMLCIWWDQLGVVYYELLKPNETVTGKLYRSQMMRLSRELKKKRPQYQQRHDKVILQHDNAHPHVAQPVKKYLETLKWEVLPHPLYSPDIGPSDYHLFRSMQHGLADQHFSNYDELKKWLHEWIAAKQANFWRDGIYELSERWKKVVASDGQYFEQ</sequence>
<feature type="region of interest" description="Disordered" evidence="1">
    <location>
        <begin position="983"/>
        <end position="1010"/>
    </location>
</feature>
<dbReference type="InterPro" id="IPR036397">
    <property type="entry name" value="RNaseH_sf"/>
</dbReference>
<evidence type="ECO:0000259" key="2">
    <source>
        <dbReference type="PROSITE" id="PS50878"/>
    </source>
</evidence>
<dbReference type="GO" id="GO:0035861">
    <property type="term" value="C:site of double-strand break"/>
    <property type="evidence" value="ECO:0007669"/>
    <property type="project" value="TreeGrafter"/>
</dbReference>
<dbReference type="PROSITE" id="PS50878">
    <property type="entry name" value="RT_POL"/>
    <property type="match status" value="1"/>
</dbReference>
<proteinExistence type="predicted"/>
<protein>
    <recommendedName>
        <fullName evidence="2">Reverse transcriptase domain-containing protein</fullName>
    </recommendedName>
</protein>
<dbReference type="InterPro" id="IPR043502">
    <property type="entry name" value="DNA/RNA_pol_sf"/>
</dbReference>
<dbReference type="Gene3D" id="1.10.10.10">
    <property type="entry name" value="Winged helix-like DNA-binding domain superfamily/Winged helix DNA-binding domain"/>
    <property type="match status" value="1"/>
</dbReference>